<evidence type="ECO:0000256" key="15">
    <source>
        <dbReference type="PIRSR" id="PIRSR000447-1"/>
    </source>
</evidence>
<name>A0A9X1NE57_9ACTN</name>
<comment type="function">
    <text evidence="11 14">Involved in the type II fatty acid elongation cycle. Catalyzes the elongation of a wide range of acyl-ACP by the addition of two carbons from malonyl-ACP to an acyl acceptor. Can efficiently catalyze the conversion of palmitoleoyl-ACP (cis-hexadec-9-enoyl-ACP) to cis-vaccenoyl-ACP (cis-octadec-11-enoyl-ACP), an essential step in the thermal regulation of fatty acid composition.</text>
</comment>
<dbReference type="Proteomes" id="UP001138997">
    <property type="component" value="Unassembled WGS sequence"/>
</dbReference>
<evidence type="ECO:0000256" key="2">
    <source>
        <dbReference type="ARBA" id="ARBA00008467"/>
    </source>
</evidence>
<dbReference type="NCBIfam" id="NF005589">
    <property type="entry name" value="PRK07314.1"/>
    <property type="match status" value="1"/>
</dbReference>
<dbReference type="GO" id="GO:0004315">
    <property type="term" value="F:3-oxoacyl-[acyl-carrier-protein] synthase activity"/>
    <property type="evidence" value="ECO:0007669"/>
    <property type="project" value="UniProtKB-EC"/>
</dbReference>
<feature type="domain" description="Ketosynthase family 3 (KS3)" evidence="17">
    <location>
        <begin position="6"/>
        <end position="416"/>
    </location>
</feature>
<dbReference type="PIRSF" id="PIRSF000447">
    <property type="entry name" value="KAS_II"/>
    <property type="match status" value="1"/>
</dbReference>
<dbReference type="EMBL" id="JAJOMB010000005">
    <property type="protein sequence ID" value="MCD5311646.1"/>
    <property type="molecule type" value="Genomic_DNA"/>
</dbReference>
<protein>
    <recommendedName>
        <fullName evidence="4 14">3-oxoacyl-[acyl-carrier-protein] synthase 2</fullName>
        <ecNumber evidence="3 14">2.3.1.179</ecNumber>
    </recommendedName>
</protein>
<evidence type="ECO:0000256" key="16">
    <source>
        <dbReference type="RuleBase" id="RU003694"/>
    </source>
</evidence>
<dbReference type="Pfam" id="PF02801">
    <property type="entry name" value="Ketoacyl-synt_C"/>
    <property type="match status" value="1"/>
</dbReference>
<proteinExistence type="inferred from homology"/>
<evidence type="ECO:0000256" key="12">
    <source>
        <dbReference type="ARBA" id="ARBA00047318"/>
    </source>
</evidence>
<accession>A0A9X1NE57</accession>
<dbReference type="InterPro" id="IPR000794">
    <property type="entry name" value="Beta-ketoacyl_synthase"/>
</dbReference>
<dbReference type="EC" id="2.3.1.179" evidence="3 14"/>
<comment type="similarity">
    <text evidence="2 14 16">Belongs to the thiolase-like superfamily. Beta-ketoacyl-ACP synthases family.</text>
</comment>
<evidence type="ECO:0000256" key="7">
    <source>
        <dbReference type="ARBA" id="ARBA00022832"/>
    </source>
</evidence>
<evidence type="ECO:0000259" key="17">
    <source>
        <dbReference type="PROSITE" id="PS52004"/>
    </source>
</evidence>
<comment type="pathway">
    <text evidence="1 14">Lipid metabolism; fatty acid biosynthesis.</text>
</comment>
<evidence type="ECO:0000256" key="4">
    <source>
        <dbReference type="ARBA" id="ARBA00014657"/>
    </source>
</evidence>
<organism evidence="18 19">
    <name type="scientific">Kineosporia babensis</name>
    <dbReference type="NCBI Taxonomy" id="499548"/>
    <lineage>
        <taxon>Bacteria</taxon>
        <taxon>Bacillati</taxon>
        <taxon>Actinomycetota</taxon>
        <taxon>Actinomycetes</taxon>
        <taxon>Kineosporiales</taxon>
        <taxon>Kineosporiaceae</taxon>
        <taxon>Kineosporia</taxon>
    </lineage>
</organism>
<dbReference type="PANTHER" id="PTHR11712:SF336">
    <property type="entry name" value="3-OXOACYL-[ACYL-CARRIER-PROTEIN] SYNTHASE, MITOCHONDRIAL"/>
    <property type="match status" value="1"/>
</dbReference>
<feature type="active site" description="For beta-ketoacyl synthase activity" evidence="15">
    <location>
        <position position="167"/>
    </location>
</feature>
<keyword evidence="6 14" id="KW-0808">Transferase</keyword>
<dbReference type="FunFam" id="3.40.47.10:FF:000029">
    <property type="entry name" value="3-oxoacyl-[acyl-carrier-protein] synthase 1"/>
    <property type="match status" value="1"/>
</dbReference>
<comment type="caution">
    <text evidence="18">The sequence shown here is derived from an EMBL/GenBank/DDBJ whole genome shotgun (WGS) entry which is preliminary data.</text>
</comment>
<dbReference type="InterPro" id="IPR020841">
    <property type="entry name" value="PKS_Beta-ketoAc_synthase_dom"/>
</dbReference>
<evidence type="ECO:0000256" key="13">
    <source>
        <dbReference type="ARBA" id="ARBA00047659"/>
    </source>
</evidence>
<dbReference type="PROSITE" id="PS52004">
    <property type="entry name" value="KS3_2"/>
    <property type="match status" value="1"/>
</dbReference>
<evidence type="ECO:0000256" key="6">
    <source>
        <dbReference type="ARBA" id="ARBA00022679"/>
    </source>
</evidence>
<evidence type="ECO:0000313" key="18">
    <source>
        <dbReference type="EMBL" id="MCD5311646.1"/>
    </source>
</evidence>
<dbReference type="InterPro" id="IPR017568">
    <property type="entry name" value="3-oxoacyl-ACP_synth-2"/>
</dbReference>
<dbReference type="GO" id="GO:0005829">
    <property type="term" value="C:cytosol"/>
    <property type="evidence" value="ECO:0007669"/>
    <property type="project" value="TreeGrafter"/>
</dbReference>
<reference evidence="18" key="1">
    <citation type="submission" date="2021-11" db="EMBL/GenBank/DDBJ databases">
        <title>Streptomyces corallinus and Kineosporia corallina sp. nov., two new coral-derived marine actinobacteria.</title>
        <authorList>
            <person name="Buangrab K."/>
            <person name="Sutthacheep M."/>
            <person name="Yeemin T."/>
            <person name="Harunari E."/>
            <person name="Igarashi Y."/>
            <person name="Sripreechasak P."/>
            <person name="Kanchanasin P."/>
            <person name="Tanasupawat S."/>
            <person name="Phongsopitanun W."/>
        </authorList>
    </citation>
    <scope>NUCLEOTIDE SEQUENCE</scope>
    <source>
        <strain evidence="18">JCM 31032</strain>
    </source>
</reference>
<dbReference type="FunFam" id="3.40.47.10:FF:000018">
    <property type="entry name" value="3-oxoacyl-[acyl-carrier-protein] synthase 2"/>
    <property type="match status" value="1"/>
</dbReference>
<evidence type="ECO:0000256" key="1">
    <source>
        <dbReference type="ARBA" id="ARBA00005194"/>
    </source>
</evidence>
<dbReference type="InterPro" id="IPR014031">
    <property type="entry name" value="Ketoacyl_synth_C"/>
</dbReference>
<dbReference type="RefSeq" id="WP_231441050.1">
    <property type="nucleotide sequence ID" value="NZ_JAJOMB010000005.1"/>
</dbReference>
<keyword evidence="5 14" id="KW-0444">Lipid biosynthesis</keyword>
<keyword evidence="8" id="KW-0443">Lipid metabolism</keyword>
<dbReference type="SUPFAM" id="SSF53901">
    <property type="entry name" value="Thiolase-like"/>
    <property type="match status" value="2"/>
</dbReference>
<dbReference type="InterPro" id="IPR014030">
    <property type="entry name" value="Ketoacyl_synth_N"/>
</dbReference>
<dbReference type="CDD" id="cd00834">
    <property type="entry name" value="KAS_I_II"/>
    <property type="match status" value="1"/>
</dbReference>
<evidence type="ECO:0000256" key="5">
    <source>
        <dbReference type="ARBA" id="ARBA00022516"/>
    </source>
</evidence>
<evidence type="ECO:0000313" key="19">
    <source>
        <dbReference type="Proteomes" id="UP001138997"/>
    </source>
</evidence>
<evidence type="ECO:0000256" key="14">
    <source>
        <dbReference type="PIRNR" id="PIRNR000447"/>
    </source>
</evidence>
<dbReference type="InterPro" id="IPR016039">
    <property type="entry name" value="Thiolase-like"/>
</dbReference>
<dbReference type="SMART" id="SM00825">
    <property type="entry name" value="PKS_KS"/>
    <property type="match status" value="1"/>
</dbReference>
<dbReference type="PANTHER" id="PTHR11712">
    <property type="entry name" value="POLYKETIDE SYNTHASE-RELATED"/>
    <property type="match status" value="1"/>
</dbReference>
<gene>
    <name evidence="18" type="ORF">LR394_12100</name>
</gene>
<evidence type="ECO:0000256" key="9">
    <source>
        <dbReference type="ARBA" id="ARBA00023160"/>
    </source>
</evidence>
<evidence type="ECO:0000256" key="3">
    <source>
        <dbReference type="ARBA" id="ARBA00012356"/>
    </source>
</evidence>
<evidence type="ECO:0000256" key="10">
    <source>
        <dbReference type="ARBA" id="ARBA00023315"/>
    </source>
</evidence>
<dbReference type="Pfam" id="PF00109">
    <property type="entry name" value="ketoacyl-synt"/>
    <property type="match status" value="1"/>
</dbReference>
<dbReference type="GO" id="GO:0030497">
    <property type="term" value="P:fatty acid elongation"/>
    <property type="evidence" value="ECO:0007669"/>
    <property type="project" value="UniProtKB-ARBA"/>
</dbReference>
<evidence type="ECO:0000256" key="8">
    <source>
        <dbReference type="ARBA" id="ARBA00023098"/>
    </source>
</evidence>
<keyword evidence="7" id="KW-0276">Fatty acid metabolism</keyword>
<comment type="catalytic activity">
    <reaction evidence="13 14">
        <text>a fatty acyl-[ACP] + malonyl-[ACP] + H(+) = a 3-oxoacyl-[ACP] + holo-[ACP] + CO2</text>
        <dbReference type="Rhea" id="RHEA:22836"/>
        <dbReference type="Rhea" id="RHEA-COMP:9623"/>
        <dbReference type="Rhea" id="RHEA-COMP:9685"/>
        <dbReference type="Rhea" id="RHEA-COMP:9916"/>
        <dbReference type="Rhea" id="RHEA-COMP:14125"/>
        <dbReference type="ChEBI" id="CHEBI:15378"/>
        <dbReference type="ChEBI" id="CHEBI:16526"/>
        <dbReference type="ChEBI" id="CHEBI:64479"/>
        <dbReference type="ChEBI" id="CHEBI:78449"/>
        <dbReference type="ChEBI" id="CHEBI:78776"/>
        <dbReference type="ChEBI" id="CHEBI:138651"/>
    </reaction>
</comment>
<keyword evidence="19" id="KW-1185">Reference proteome</keyword>
<comment type="catalytic activity">
    <reaction evidence="12 14">
        <text>(9Z)-hexadecenoyl-[ACP] + malonyl-[ACP] + H(+) = 3-oxo-(11Z)-octadecenoyl-[ACP] + holo-[ACP] + CO2</text>
        <dbReference type="Rhea" id="RHEA:55040"/>
        <dbReference type="Rhea" id="RHEA-COMP:9623"/>
        <dbReference type="Rhea" id="RHEA-COMP:9685"/>
        <dbReference type="Rhea" id="RHEA-COMP:10800"/>
        <dbReference type="Rhea" id="RHEA-COMP:14074"/>
        <dbReference type="ChEBI" id="CHEBI:15378"/>
        <dbReference type="ChEBI" id="CHEBI:16526"/>
        <dbReference type="ChEBI" id="CHEBI:64479"/>
        <dbReference type="ChEBI" id="CHEBI:78449"/>
        <dbReference type="ChEBI" id="CHEBI:83989"/>
        <dbReference type="ChEBI" id="CHEBI:138538"/>
        <dbReference type="EC" id="2.3.1.179"/>
    </reaction>
</comment>
<dbReference type="Gene3D" id="3.40.47.10">
    <property type="match status" value="2"/>
</dbReference>
<sequence>MPGSDDRAIAVTGLGATSPLGGDVQTTWDALLAGSSGARPIGEIWTERYPTLPVTFACSLAQPASEKLTPQEIRRLDPSGQYALIASREAWAHAGAPEVEKERLGVCMASGIGGLHTVLNAYDTLNDKGARRMLPMTVPMLMPNGPAAAVGLDLGARAGVHTPVSACASGAEAIAQGADLIRRGLADVVVAGGTEGCIHPVTIGAFAAMQALSKWNDDITRASRPYDVERNGFVMGEGSGAVVLESMAHAKARGATIHAVLAGVGVTSDGYHISAPEPEGKGAARAMRAALADSDLAASDIVHLNAHATSTPVGDVAEAQAIRLALGEATDSVAVSATKSMTGHLLGAAGALESIFTVLAVRDGIAPPTTNLDSQDPKITLDVVNKDPRKLPDGERAAVNNAFGFGGHNVGLVFRSA</sequence>
<evidence type="ECO:0000256" key="11">
    <source>
        <dbReference type="ARBA" id="ARBA00024006"/>
    </source>
</evidence>
<dbReference type="AlphaFoldDB" id="A0A9X1NE57"/>
<keyword evidence="10 14" id="KW-0012">Acyltransferase</keyword>
<keyword evidence="9 14" id="KW-0275">Fatty acid biosynthesis</keyword>